<evidence type="ECO:0000256" key="1">
    <source>
        <dbReference type="SAM" id="MobiDB-lite"/>
    </source>
</evidence>
<protein>
    <recommendedName>
        <fullName evidence="3">F5/8 type C domain-containing protein</fullName>
    </recommendedName>
</protein>
<evidence type="ECO:0000256" key="2">
    <source>
        <dbReference type="SAM" id="SignalP"/>
    </source>
</evidence>
<dbReference type="SUPFAM" id="SSF49785">
    <property type="entry name" value="Galactose-binding domain-like"/>
    <property type="match status" value="1"/>
</dbReference>
<dbReference type="PANTHER" id="PTHR24543">
    <property type="entry name" value="MULTICOPPER OXIDASE-RELATED"/>
    <property type="match status" value="1"/>
</dbReference>
<proteinExistence type="predicted"/>
<organism evidence="4 5">
    <name type="scientific">Hucho hucho</name>
    <name type="common">huchen</name>
    <dbReference type="NCBI Taxonomy" id="62062"/>
    <lineage>
        <taxon>Eukaryota</taxon>
        <taxon>Metazoa</taxon>
        <taxon>Chordata</taxon>
        <taxon>Craniata</taxon>
        <taxon>Vertebrata</taxon>
        <taxon>Euteleostomi</taxon>
        <taxon>Actinopterygii</taxon>
        <taxon>Neopterygii</taxon>
        <taxon>Teleostei</taxon>
        <taxon>Protacanthopterygii</taxon>
        <taxon>Salmoniformes</taxon>
        <taxon>Salmonidae</taxon>
        <taxon>Salmoninae</taxon>
        <taxon>Hucho</taxon>
    </lineage>
</organism>
<dbReference type="Gene3D" id="2.60.120.260">
    <property type="entry name" value="Galactose-binding domain-like"/>
    <property type="match status" value="1"/>
</dbReference>
<feature type="chain" id="PRO_5021385402" description="F5/8 type C domain-containing protein" evidence="2">
    <location>
        <begin position="19"/>
        <end position="217"/>
    </location>
</feature>
<reference evidence="5" key="1">
    <citation type="submission" date="2018-06" db="EMBL/GenBank/DDBJ databases">
        <title>Genome assembly of Danube salmon.</title>
        <authorList>
            <person name="Macqueen D.J."/>
            <person name="Gundappa M.K."/>
        </authorList>
    </citation>
    <scope>NUCLEOTIDE SEQUENCE [LARGE SCALE GENOMIC DNA]</scope>
</reference>
<sequence>SVVFVVYQIYLQVCCVCACIEECWSPRGVQSLPDSSFSASSHQWGHPPWAGRLYARDPHKDLQGWSPDTEQYRNLPTGAPEGHSGAVQPPYLQLDLLRPHNITGVLTQGGGVFDTYVSSFYLQFSNDGRQWYTYQQLNADARPRAKVFLGNRDDRSVSYTRLDRMVSAQFVRVLPHDFQNGIYLRLELMGCENGVCWTKYLQLCVCIGLKSCYIFYI</sequence>
<keyword evidence="2" id="KW-0732">Signal</keyword>
<dbReference type="SMART" id="SM00231">
    <property type="entry name" value="FA58C"/>
    <property type="match status" value="1"/>
</dbReference>
<dbReference type="CDD" id="cd00057">
    <property type="entry name" value="FA58C"/>
    <property type="match status" value="1"/>
</dbReference>
<dbReference type="PANTHER" id="PTHR24543:SF325">
    <property type="entry name" value="F5_8 TYPE C DOMAIN-CONTAINING PROTEIN"/>
    <property type="match status" value="1"/>
</dbReference>
<dbReference type="PROSITE" id="PS01286">
    <property type="entry name" value="FA58C_2"/>
    <property type="match status" value="1"/>
</dbReference>
<dbReference type="Proteomes" id="UP000314982">
    <property type="component" value="Unassembled WGS sequence"/>
</dbReference>
<name>A0A4W5NDA8_9TELE</name>
<dbReference type="Ensembl" id="ENSHHUT00000049182.1">
    <property type="protein sequence ID" value="ENSHHUP00000047445.1"/>
    <property type="gene ID" value="ENSHHUG00000028813.1"/>
</dbReference>
<dbReference type="GeneTree" id="ENSGT00940000157334"/>
<dbReference type="PROSITE" id="PS50022">
    <property type="entry name" value="FA58C_3"/>
    <property type="match status" value="1"/>
</dbReference>
<feature type="region of interest" description="Disordered" evidence="1">
    <location>
        <begin position="65"/>
        <end position="85"/>
    </location>
</feature>
<feature type="signal peptide" evidence="2">
    <location>
        <begin position="1"/>
        <end position="18"/>
    </location>
</feature>
<dbReference type="InterPro" id="IPR000421">
    <property type="entry name" value="FA58C"/>
</dbReference>
<accession>A0A4W5NDA8</accession>
<dbReference type="STRING" id="62062.ENSHHUP00000047445"/>
<dbReference type="AlphaFoldDB" id="A0A4W5NDA8"/>
<reference evidence="4" key="2">
    <citation type="submission" date="2025-08" db="UniProtKB">
        <authorList>
            <consortium name="Ensembl"/>
        </authorList>
    </citation>
    <scope>IDENTIFICATION</scope>
</reference>
<reference evidence="4" key="3">
    <citation type="submission" date="2025-09" db="UniProtKB">
        <authorList>
            <consortium name="Ensembl"/>
        </authorList>
    </citation>
    <scope>IDENTIFICATION</scope>
</reference>
<evidence type="ECO:0000313" key="4">
    <source>
        <dbReference type="Ensembl" id="ENSHHUP00000047445.1"/>
    </source>
</evidence>
<dbReference type="Pfam" id="PF00754">
    <property type="entry name" value="F5_F8_type_C"/>
    <property type="match status" value="1"/>
</dbReference>
<evidence type="ECO:0000259" key="3">
    <source>
        <dbReference type="PROSITE" id="PS50022"/>
    </source>
</evidence>
<keyword evidence="5" id="KW-1185">Reference proteome</keyword>
<evidence type="ECO:0000313" key="5">
    <source>
        <dbReference type="Proteomes" id="UP000314982"/>
    </source>
</evidence>
<feature type="domain" description="F5/8 type C" evidence="3">
    <location>
        <begin position="23"/>
        <end position="191"/>
    </location>
</feature>
<dbReference type="InterPro" id="IPR008979">
    <property type="entry name" value="Galactose-bd-like_sf"/>
</dbReference>